<protein>
    <recommendedName>
        <fullName evidence="10">CAP-Gly domain-containing protein</fullName>
    </recommendedName>
</protein>
<comment type="caution">
    <text evidence="11">The sequence shown here is derived from an EMBL/GenBank/DDBJ whole genome shotgun (WGS) entry which is preliminary data.</text>
</comment>
<dbReference type="EMBL" id="NAJL01000004">
    <property type="protein sequence ID" value="TKA32827.1"/>
    <property type="molecule type" value="Genomic_DNA"/>
</dbReference>
<feature type="compositionally biased region" description="Polar residues" evidence="9">
    <location>
        <begin position="181"/>
        <end position="198"/>
    </location>
</feature>
<evidence type="ECO:0000256" key="3">
    <source>
        <dbReference type="ARBA" id="ARBA00022490"/>
    </source>
</evidence>
<comment type="similarity">
    <text evidence="2">Belongs to the dynactin 150 kDa subunit family.</text>
</comment>
<dbReference type="Pfam" id="PF12455">
    <property type="entry name" value="Dynactin"/>
    <property type="match status" value="1"/>
</dbReference>
<dbReference type="InterPro" id="IPR036859">
    <property type="entry name" value="CAP-Gly_dom_sf"/>
</dbReference>
<feature type="coiled-coil region" evidence="8">
    <location>
        <begin position="1078"/>
        <end position="1197"/>
    </location>
</feature>
<evidence type="ECO:0000256" key="9">
    <source>
        <dbReference type="SAM" id="MobiDB-lite"/>
    </source>
</evidence>
<dbReference type="PROSITE" id="PS50245">
    <property type="entry name" value="CAP_GLY_2"/>
    <property type="match status" value="1"/>
</dbReference>
<keyword evidence="6 8" id="KW-0175">Coiled coil</keyword>
<keyword evidence="7" id="KW-0206">Cytoskeleton</keyword>
<evidence type="ECO:0000256" key="2">
    <source>
        <dbReference type="ARBA" id="ARBA00011010"/>
    </source>
</evidence>
<keyword evidence="3" id="KW-0963">Cytoplasm</keyword>
<evidence type="ECO:0000313" key="12">
    <source>
        <dbReference type="Proteomes" id="UP000308549"/>
    </source>
</evidence>
<dbReference type="OrthoDB" id="2130750at2759"/>
<dbReference type="InterPro" id="IPR022157">
    <property type="entry name" value="Dynactin"/>
</dbReference>
<name>A0A4U0UCB9_9PEZI</name>
<feature type="compositionally biased region" description="Low complexity" evidence="9">
    <location>
        <begin position="140"/>
        <end position="155"/>
    </location>
</feature>
<dbReference type="Gene3D" id="2.30.30.190">
    <property type="entry name" value="CAP Gly-rich-like domain"/>
    <property type="match status" value="1"/>
</dbReference>
<dbReference type="InterPro" id="IPR000938">
    <property type="entry name" value="CAP-Gly_domain"/>
</dbReference>
<accession>A0A4U0UCB9</accession>
<dbReference type="PANTHER" id="PTHR18916">
    <property type="entry name" value="DYNACTIN 1-RELATED MICROTUBULE-BINDING"/>
    <property type="match status" value="1"/>
</dbReference>
<dbReference type="GO" id="GO:0005874">
    <property type="term" value="C:microtubule"/>
    <property type="evidence" value="ECO:0007669"/>
    <property type="project" value="UniProtKB-KW"/>
</dbReference>
<evidence type="ECO:0000313" key="11">
    <source>
        <dbReference type="EMBL" id="TKA32827.1"/>
    </source>
</evidence>
<dbReference type="SUPFAM" id="SSF74924">
    <property type="entry name" value="Cap-Gly domain"/>
    <property type="match status" value="1"/>
</dbReference>
<dbReference type="GO" id="GO:0030286">
    <property type="term" value="C:dynein complex"/>
    <property type="evidence" value="ECO:0007669"/>
    <property type="project" value="UniProtKB-KW"/>
</dbReference>
<gene>
    <name evidence="11" type="ORF">B0A50_01053</name>
</gene>
<evidence type="ECO:0000256" key="7">
    <source>
        <dbReference type="ARBA" id="ARBA00023212"/>
    </source>
</evidence>
<dbReference type="SMART" id="SM01052">
    <property type="entry name" value="CAP_GLY"/>
    <property type="match status" value="1"/>
</dbReference>
<evidence type="ECO:0000256" key="6">
    <source>
        <dbReference type="ARBA" id="ARBA00023054"/>
    </source>
</evidence>
<dbReference type="Proteomes" id="UP000308549">
    <property type="component" value="Unassembled WGS sequence"/>
</dbReference>
<sequence length="1310" mass="145763">MNASSLSVGQKIELNDGRTAQVRFVGTTHFQTGDWVGVELEEATGKNDGSVKGERYFECEQGHGMFLRPAGVRQVVDDVKPRVRSGAVAKAKPGSTHTAVNGLKRQEPGRRTSVVTGSQPPGARTTAAIRSPAKSPTKQVGNNGVSSTSTSRTNTPPAARKPTAGTPARSRPSIAPPPSANVSRRTSTLSGANSSATPRASRASLAPSGVGSNSTVRAAQGRAPPSGDAAASRGQVLQRLSLAKESVEDDDDDERPNRMSLNDIESPSPSHAEDTEYVAQDKPAKPNFAPPPIPPDPPQQTSRSRRPSSPTAASVHSSRTMRSTTASSRQIEELEAKVRLLERKRQDDREVQKTLEQAKQERDQYKAIIEKLQNKVRPLQQENTEMKQSLSETEKMFADVEALQAEHDSVMEIATLDREMAEEKAEGLQAELDALRAKNEEMELELEVLQDENGELSKEMSPEERTSAGWYQMEKSNERLREALLRLRDITQDKEAELGEKIETLEDQVKELDAMKSQYEETKEKLLRSEADTDDLRQQLEVALESEEMIEELTERNGKLDHQLSQLRTTIEELEDLRELNDELEINHVEQEKQFQEEIDFKDSLLLDRERTAKQQQEALDEADYTLTRYRGLVSQMQSDLADMQASKQLSETETADLNNKSRAMIDLNMKLQSSAAKTQVKTLDLELRKLDAQEASEHLAIVQLFLPEAFHAERDSVMALLRFKRIGFKAGLVSGFMKERVSSFSTRGLEEDVFAACDAVDSLTWISAMAERFVNSICGCSVDDFARYEGALYELEPVERALNAYIDALRRDEVKEKQMAEELQRSIAVMEHLAEVHVQDDLPSLADKLLMRTSCLQSRLDSTATALGLTKRIVQARVNSGGHEDEDGDDEEENASDLEIILNRAEALVSHARNAKVTAGKTHRSLADLQQRSLTLETSHTSSFDAVERAAALVAKYARQAGEALQSLFGEEGRNEPFTPEEVSSALSRTASSVFSLQTAEAGPFSALATRLRELTDLLASVAHLPTDLDNTVEFERAPAPWVARANELKQTKITNIDTEAELARTLESAREKDMLVRDKETELEEQSVRIEMLEARMKEAGKQSAKIAELERALHEAKEDERHARADLAKVKQEADSQVERAREEMSRLAEEKVKGAGSKELADGAMGAGARSISKRQEHKITNLEGAVRFLKAENTSLRLPPADSPLSARATLDWLHEPLYKPRSEKRNQHDALRKEGKNVLHAMLQLASRPQTVDLTKLPENKLAWRPAKLTPRWNVERRKEECAHLRQWQDDVLREGAGLGLMRG</sequence>
<proteinExistence type="inferred from homology"/>
<dbReference type="Pfam" id="PF01302">
    <property type="entry name" value="CAP_GLY"/>
    <property type="match status" value="1"/>
</dbReference>
<organism evidence="11 12">
    <name type="scientific">Salinomyces thailandicus</name>
    <dbReference type="NCBI Taxonomy" id="706561"/>
    <lineage>
        <taxon>Eukaryota</taxon>
        <taxon>Fungi</taxon>
        <taxon>Dikarya</taxon>
        <taxon>Ascomycota</taxon>
        <taxon>Pezizomycotina</taxon>
        <taxon>Dothideomycetes</taxon>
        <taxon>Dothideomycetidae</taxon>
        <taxon>Mycosphaerellales</taxon>
        <taxon>Teratosphaeriaceae</taxon>
        <taxon>Salinomyces</taxon>
    </lineage>
</organism>
<keyword evidence="5" id="KW-0243">Dynein</keyword>
<feature type="domain" description="CAP-Gly" evidence="10">
    <location>
        <begin position="26"/>
        <end position="68"/>
    </location>
</feature>
<dbReference type="PROSITE" id="PS00845">
    <property type="entry name" value="CAP_GLY_1"/>
    <property type="match status" value="1"/>
</dbReference>
<feature type="compositionally biased region" description="Pro residues" evidence="9">
    <location>
        <begin position="288"/>
        <end position="298"/>
    </location>
</feature>
<reference evidence="11 12" key="1">
    <citation type="submission" date="2017-03" db="EMBL/GenBank/DDBJ databases">
        <title>Genomes of endolithic fungi from Antarctica.</title>
        <authorList>
            <person name="Coleine C."/>
            <person name="Masonjones S."/>
            <person name="Stajich J.E."/>
        </authorList>
    </citation>
    <scope>NUCLEOTIDE SEQUENCE [LARGE SCALE GENOMIC DNA]</scope>
    <source>
        <strain evidence="11 12">CCFEE 6315</strain>
    </source>
</reference>
<feature type="region of interest" description="Disordered" evidence="9">
    <location>
        <begin position="85"/>
        <end position="332"/>
    </location>
</feature>
<evidence type="ECO:0000256" key="1">
    <source>
        <dbReference type="ARBA" id="ARBA00004245"/>
    </source>
</evidence>
<keyword evidence="12" id="KW-1185">Reference proteome</keyword>
<evidence type="ECO:0000259" key="10">
    <source>
        <dbReference type="PROSITE" id="PS50245"/>
    </source>
</evidence>
<evidence type="ECO:0000256" key="8">
    <source>
        <dbReference type="SAM" id="Coils"/>
    </source>
</evidence>
<feature type="compositionally biased region" description="Polar residues" evidence="9">
    <location>
        <begin position="259"/>
        <end position="269"/>
    </location>
</feature>
<comment type="subcellular location">
    <subcellularLocation>
        <location evidence="1">Cytoplasm</location>
        <location evidence="1">Cytoskeleton</location>
    </subcellularLocation>
</comment>
<feature type="compositionally biased region" description="Low complexity" evidence="9">
    <location>
        <begin position="299"/>
        <end position="329"/>
    </location>
</feature>
<evidence type="ECO:0000256" key="4">
    <source>
        <dbReference type="ARBA" id="ARBA00022701"/>
    </source>
</evidence>
<evidence type="ECO:0000256" key="5">
    <source>
        <dbReference type="ARBA" id="ARBA00023017"/>
    </source>
</evidence>
<keyword evidence="4" id="KW-0493">Microtubule</keyword>